<dbReference type="AlphaFoldDB" id="A0A4C1T721"/>
<feature type="compositionally biased region" description="Basic residues" evidence="1">
    <location>
        <begin position="19"/>
        <end position="40"/>
    </location>
</feature>
<evidence type="ECO:0000313" key="3">
    <source>
        <dbReference type="Proteomes" id="UP000299102"/>
    </source>
</evidence>
<sequence>MSTKTISAAPKRPSDCTKRPRQTRRGRVRGRSHRPSRRRASGPNSILNAPSRRSLILETAERREGNSKSIVRQRSRHGGRLCAGARAAFDVLALHSLYSTFVCAKNTGGPEAGVAGELAETASEYVQMPQHLQRKPRTVFLAPQIIKISTARVNGSCRFIASSILYILFTVKSKVTLHVSSPPARQLLAVSHLSSQKRNDLIQRRDS</sequence>
<gene>
    <name evidence="2" type="ORF">EVAR_92512_1</name>
</gene>
<organism evidence="2 3">
    <name type="scientific">Eumeta variegata</name>
    <name type="common">Bagworm moth</name>
    <name type="synonym">Eumeta japonica</name>
    <dbReference type="NCBI Taxonomy" id="151549"/>
    <lineage>
        <taxon>Eukaryota</taxon>
        <taxon>Metazoa</taxon>
        <taxon>Ecdysozoa</taxon>
        <taxon>Arthropoda</taxon>
        <taxon>Hexapoda</taxon>
        <taxon>Insecta</taxon>
        <taxon>Pterygota</taxon>
        <taxon>Neoptera</taxon>
        <taxon>Endopterygota</taxon>
        <taxon>Lepidoptera</taxon>
        <taxon>Glossata</taxon>
        <taxon>Ditrysia</taxon>
        <taxon>Tineoidea</taxon>
        <taxon>Psychidae</taxon>
        <taxon>Oiketicinae</taxon>
        <taxon>Eumeta</taxon>
    </lineage>
</organism>
<protein>
    <submittedName>
        <fullName evidence="2">Uncharacterized protein</fullName>
    </submittedName>
</protein>
<keyword evidence="3" id="KW-1185">Reference proteome</keyword>
<dbReference type="EMBL" id="BGZK01000038">
    <property type="protein sequence ID" value="GBP09986.1"/>
    <property type="molecule type" value="Genomic_DNA"/>
</dbReference>
<proteinExistence type="predicted"/>
<name>A0A4C1T721_EUMVA</name>
<evidence type="ECO:0000256" key="1">
    <source>
        <dbReference type="SAM" id="MobiDB-lite"/>
    </source>
</evidence>
<reference evidence="2 3" key="1">
    <citation type="journal article" date="2019" name="Commun. Biol.">
        <title>The bagworm genome reveals a unique fibroin gene that provides high tensile strength.</title>
        <authorList>
            <person name="Kono N."/>
            <person name="Nakamura H."/>
            <person name="Ohtoshi R."/>
            <person name="Tomita M."/>
            <person name="Numata K."/>
            <person name="Arakawa K."/>
        </authorList>
    </citation>
    <scope>NUCLEOTIDE SEQUENCE [LARGE SCALE GENOMIC DNA]</scope>
</reference>
<evidence type="ECO:0000313" key="2">
    <source>
        <dbReference type="EMBL" id="GBP09986.1"/>
    </source>
</evidence>
<comment type="caution">
    <text evidence="2">The sequence shown here is derived from an EMBL/GenBank/DDBJ whole genome shotgun (WGS) entry which is preliminary data.</text>
</comment>
<feature type="region of interest" description="Disordered" evidence="1">
    <location>
        <begin position="1"/>
        <end position="51"/>
    </location>
</feature>
<accession>A0A4C1T721</accession>
<dbReference type="Proteomes" id="UP000299102">
    <property type="component" value="Unassembled WGS sequence"/>
</dbReference>